<dbReference type="InterPro" id="IPR006029">
    <property type="entry name" value="Neurotrans-gated_channel_TM"/>
</dbReference>
<evidence type="ECO:0000256" key="6">
    <source>
        <dbReference type="ARBA" id="ARBA00022989"/>
    </source>
</evidence>
<reference evidence="20" key="2">
    <citation type="journal article" date="2006" name="J. Biol. Chem.">
        <title>Identification and functional expression of a family of nicotinic acetylcholine receptor subunits in the central nervous system of the mollusc Lymnaea stagnalis.</title>
        <authorList>
            <person name="van Nierop P."/>
            <person name="Bertrand S."/>
            <person name="Munno D.W."/>
            <person name="Gouwenberg Y."/>
            <person name="van Minnen J."/>
            <person name="Spafford J.D."/>
            <person name="Syed N.I."/>
            <person name="Bertrand D."/>
            <person name="Smit A.B."/>
        </authorList>
    </citation>
    <scope>NUCLEOTIDE SEQUENCE</scope>
    <source>
        <tissue evidence="20">Central nervous system</tissue>
    </source>
</reference>
<feature type="transmembrane region" description="Helical" evidence="17">
    <location>
        <begin position="492"/>
        <end position="512"/>
    </location>
</feature>
<dbReference type="InterPro" id="IPR036719">
    <property type="entry name" value="Neuro-gated_channel_TM_sf"/>
</dbReference>
<evidence type="ECO:0000256" key="7">
    <source>
        <dbReference type="ARBA" id="ARBA00023018"/>
    </source>
</evidence>
<evidence type="ECO:0000256" key="17">
    <source>
        <dbReference type="RuleBase" id="RU000687"/>
    </source>
</evidence>
<keyword evidence="8 17" id="KW-0406">Ion transport</keyword>
<dbReference type="NCBIfam" id="TIGR00860">
    <property type="entry name" value="LIC"/>
    <property type="match status" value="1"/>
</dbReference>
<evidence type="ECO:0000256" key="12">
    <source>
        <dbReference type="ARBA" id="ARBA00023180"/>
    </source>
</evidence>
<proteinExistence type="evidence at transcript level"/>
<keyword evidence="14" id="KW-1071">Ligand-gated ion channel</keyword>
<feature type="domain" description="Neurotransmitter-gated ion-channel ligand-binding" evidence="18">
    <location>
        <begin position="31"/>
        <end position="249"/>
    </location>
</feature>
<dbReference type="PROSITE" id="PS00236">
    <property type="entry name" value="NEUROTR_ION_CHANNEL"/>
    <property type="match status" value="1"/>
</dbReference>
<evidence type="ECO:0000256" key="3">
    <source>
        <dbReference type="ARBA" id="ARBA00022475"/>
    </source>
</evidence>
<evidence type="ECO:0000256" key="15">
    <source>
        <dbReference type="ARBA" id="ARBA00023303"/>
    </source>
</evidence>
<dbReference type="Gene3D" id="2.70.170.10">
    <property type="entry name" value="Neurotransmitter-gated ion-channel ligand-binding domain"/>
    <property type="match status" value="1"/>
</dbReference>
<dbReference type="AlphaFoldDB" id="Q2XWK8"/>
<sequence length="538" mass="61856">MGRVVVISVVGCVNHFLFVLITVCQANDSAKRLYDDLLRRSGYNKLIRPVGNNTDKLVVKMGIRLSQLIDIDEKNQIMTTNVWLRQEWTDKKLTWQASEYGGVDHLYVPSEHIWLPDIVLYNNADGNYEVTLMTKATVHSTGLVVWEPPAIYKSSCTINVEFFPFDEQSCKMKFGSWTYDGDQVDLVHICAKSNEANVTIKNGIDLRDFYPSVEWDILEVDAVKNIRQYPCCTERYPDITFSVSMRRKTLFHTVNLIIPCVAISCLTVLVFYLPSDSGEKITLCISILLSLTVFFLLLAEIIPPTSIVVPLIGKYLLFTMILVTLSIIVTVIVLNVHFRSPATHSMSPWVRRVFLNILPRLLVMRRPHQEPEELLPPKKVVIRTCNGLDIRSQQEGQSSRPPVGYCFDDKLSPRLRRAHMEELLRLDFGEESTGTIRRARYSKEIMDAIDSVIFIAEHLKNEDRDSSLPRIWRRKYPMMEDWKYVAMVLDRLFLWIFTTACVVGTFGIILQAPTLYDDRNPLTPVDPRESCYSQHPPR</sequence>
<dbReference type="InterPro" id="IPR006201">
    <property type="entry name" value="Neur_channel"/>
</dbReference>
<dbReference type="GO" id="GO:0007271">
    <property type="term" value="P:synaptic transmission, cholinergic"/>
    <property type="evidence" value="ECO:0007669"/>
    <property type="project" value="UniProtKB-ARBA"/>
</dbReference>
<keyword evidence="10" id="KW-1015">Disulfide bond</keyword>
<dbReference type="GO" id="GO:0022848">
    <property type="term" value="F:acetylcholine-gated monoatomic cation-selective channel activity"/>
    <property type="evidence" value="ECO:0007669"/>
    <property type="project" value="InterPro"/>
</dbReference>
<evidence type="ECO:0000313" key="20">
    <source>
        <dbReference type="EMBL" id="ABA60384.1"/>
    </source>
</evidence>
<keyword evidence="13" id="KW-0628">Postsynaptic cell membrane</keyword>
<evidence type="ECO:0000256" key="8">
    <source>
        <dbReference type="ARBA" id="ARBA00023065"/>
    </source>
</evidence>
<comment type="subcellular location">
    <subcellularLocation>
        <location evidence="16">Postsynaptic cell membrane</location>
        <topology evidence="16">Multi-pass membrane protein</topology>
    </subcellularLocation>
</comment>
<dbReference type="PRINTS" id="PR00254">
    <property type="entry name" value="NICOTINICR"/>
</dbReference>
<dbReference type="Pfam" id="PF02932">
    <property type="entry name" value="Neur_chan_memb"/>
    <property type="match status" value="1"/>
</dbReference>
<protein>
    <submittedName>
        <fullName evidence="20">Nicotinic acetylcholine receptor subunit type E</fullName>
    </submittedName>
</protein>
<keyword evidence="4 17" id="KW-0812">Transmembrane</keyword>
<evidence type="ECO:0000256" key="14">
    <source>
        <dbReference type="ARBA" id="ARBA00023286"/>
    </source>
</evidence>
<dbReference type="CDD" id="cd19064">
    <property type="entry name" value="LGIC_TM_nAChR"/>
    <property type="match status" value="1"/>
</dbReference>
<evidence type="ECO:0000256" key="1">
    <source>
        <dbReference type="ARBA" id="ARBA00009237"/>
    </source>
</evidence>
<feature type="transmembrane region" description="Helical" evidence="17">
    <location>
        <begin position="254"/>
        <end position="274"/>
    </location>
</feature>
<dbReference type="InterPro" id="IPR002394">
    <property type="entry name" value="Nicotinic_acetylcholine_rcpt"/>
</dbReference>
<keyword evidence="5" id="KW-0732">Signal</keyword>
<evidence type="ECO:0000256" key="9">
    <source>
        <dbReference type="ARBA" id="ARBA00023136"/>
    </source>
</evidence>
<dbReference type="Pfam" id="PF02931">
    <property type="entry name" value="Neur_chan_LBD"/>
    <property type="match status" value="1"/>
</dbReference>
<dbReference type="PRINTS" id="PR00252">
    <property type="entry name" value="NRIONCHANNEL"/>
</dbReference>
<evidence type="ECO:0000259" key="18">
    <source>
        <dbReference type="Pfam" id="PF02931"/>
    </source>
</evidence>
<keyword evidence="12" id="KW-0325">Glycoprotein</keyword>
<organism evidence="20">
    <name type="scientific">Lymnaea stagnalis</name>
    <name type="common">Great pond snail</name>
    <name type="synonym">Helix stagnalis</name>
    <dbReference type="NCBI Taxonomy" id="6523"/>
    <lineage>
        <taxon>Eukaryota</taxon>
        <taxon>Metazoa</taxon>
        <taxon>Spiralia</taxon>
        <taxon>Lophotrochozoa</taxon>
        <taxon>Mollusca</taxon>
        <taxon>Gastropoda</taxon>
        <taxon>Heterobranchia</taxon>
        <taxon>Euthyneura</taxon>
        <taxon>Panpulmonata</taxon>
        <taxon>Hygrophila</taxon>
        <taxon>Lymnaeoidea</taxon>
        <taxon>Lymnaeidae</taxon>
        <taxon>Lymnaea</taxon>
    </lineage>
</organism>
<dbReference type="InterPro" id="IPR018000">
    <property type="entry name" value="Neurotransmitter_ion_chnl_CS"/>
</dbReference>
<dbReference type="InterPro" id="IPR006202">
    <property type="entry name" value="Neur_chan_lig-bd"/>
</dbReference>
<accession>Q2XWK8</accession>
<dbReference type="FunFam" id="1.20.58.390:FF:000012">
    <property type="entry name" value="Acetylcholine receptor subunit alpha-like"/>
    <property type="match status" value="1"/>
</dbReference>
<evidence type="ECO:0000256" key="10">
    <source>
        <dbReference type="ARBA" id="ARBA00023157"/>
    </source>
</evidence>
<keyword evidence="15 17" id="KW-0407">Ion channel</keyword>
<feature type="transmembrane region" description="Helical" evidence="17">
    <location>
        <begin position="315"/>
        <end position="334"/>
    </location>
</feature>
<evidence type="ECO:0000256" key="13">
    <source>
        <dbReference type="ARBA" id="ARBA00023257"/>
    </source>
</evidence>
<feature type="domain" description="Neurotransmitter-gated ion-channel transmembrane" evidence="19">
    <location>
        <begin position="256"/>
        <end position="508"/>
    </location>
</feature>
<dbReference type="PANTHER" id="PTHR18945">
    <property type="entry name" value="NEUROTRANSMITTER GATED ION CHANNEL"/>
    <property type="match status" value="1"/>
</dbReference>
<keyword evidence="7" id="KW-0770">Synapse</keyword>
<dbReference type="InterPro" id="IPR036734">
    <property type="entry name" value="Neur_chan_lig-bd_sf"/>
</dbReference>
<feature type="transmembrane region" description="Helical" evidence="17">
    <location>
        <begin position="280"/>
        <end position="303"/>
    </location>
</feature>
<evidence type="ECO:0000256" key="2">
    <source>
        <dbReference type="ARBA" id="ARBA00022448"/>
    </source>
</evidence>
<dbReference type="EMBL" id="DQ167348">
    <property type="protein sequence ID" value="ABA60384.1"/>
    <property type="molecule type" value="mRNA"/>
</dbReference>
<dbReference type="SUPFAM" id="SSF90112">
    <property type="entry name" value="Neurotransmitter-gated ion-channel transmembrane pore"/>
    <property type="match status" value="1"/>
</dbReference>
<keyword evidence="9 17" id="KW-0472">Membrane</keyword>
<dbReference type="Gene3D" id="1.20.58.390">
    <property type="entry name" value="Neurotransmitter-gated ion-channel transmembrane domain"/>
    <property type="match status" value="2"/>
</dbReference>
<keyword evidence="11 20" id="KW-0675">Receptor</keyword>
<dbReference type="SUPFAM" id="SSF63712">
    <property type="entry name" value="Nicotinic receptor ligand binding domain-like"/>
    <property type="match status" value="1"/>
</dbReference>
<dbReference type="FunFam" id="2.70.170.10:FF:000013">
    <property type="entry name" value="Acetylcholine receptor subunit alpha"/>
    <property type="match status" value="1"/>
</dbReference>
<evidence type="ECO:0000256" key="16">
    <source>
        <dbReference type="ARBA" id="ARBA00034104"/>
    </source>
</evidence>
<dbReference type="CDD" id="cd19031">
    <property type="entry name" value="LGIC_ECD_nAChR_proto_alpha-like"/>
    <property type="match status" value="1"/>
</dbReference>
<keyword evidence="2 17" id="KW-0813">Transport</keyword>
<dbReference type="InterPro" id="IPR038050">
    <property type="entry name" value="Neuro_actylchol_rec"/>
</dbReference>
<keyword evidence="6 17" id="KW-1133">Transmembrane helix</keyword>
<dbReference type="FunFam" id="1.20.58.390:FF:000022">
    <property type="entry name" value="Nicotinic acetylcholine receptor subunit alpha4"/>
    <property type="match status" value="1"/>
</dbReference>
<name>Q2XWK8_LYMST</name>
<comment type="similarity">
    <text evidence="1">Belongs to the ligand-gated ion channel (TC 1.A.9) family. Acetylcholine receptor (TC 1.A.9.1) subfamily.</text>
</comment>
<dbReference type="GO" id="GO:0045211">
    <property type="term" value="C:postsynaptic membrane"/>
    <property type="evidence" value="ECO:0007669"/>
    <property type="project" value="UniProtKB-SubCell"/>
</dbReference>
<evidence type="ECO:0000256" key="5">
    <source>
        <dbReference type="ARBA" id="ARBA00022729"/>
    </source>
</evidence>
<evidence type="ECO:0000256" key="4">
    <source>
        <dbReference type="ARBA" id="ARBA00022692"/>
    </source>
</evidence>
<dbReference type="GO" id="GO:0004888">
    <property type="term" value="F:transmembrane signaling receptor activity"/>
    <property type="evidence" value="ECO:0007669"/>
    <property type="project" value="InterPro"/>
</dbReference>
<evidence type="ECO:0000259" key="19">
    <source>
        <dbReference type="Pfam" id="PF02932"/>
    </source>
</evidence>
<evidence type="ECO:0000256" key="11">
    <source>
        <dbReference type="ARBA" id="ARBA00023170"/>
    </source>
</evidence>
<keyword evidence="3" id="KW-1003">Cell membrane</keyword>
<reference evidence="20" key="1">
    <citation type="journal article" date="2005" name="J. Neurosci.">
        <title>Identification of molluscan nicotinic acetylcholine receptor (nAChR) subunits involved in formation of cation- and anion-selective nAChRs.</title>
        <authorList>
            <person name="van Nierop P."/>
            <person name="Keramidas A."/>
            <person name="Bertrand S."/>
            <person name="van Minnen J."/>
            <person name="Gouwenberg Y."/>
            <person name="Bertrand D."/>
            <person name="Smit A.B."/>
        </authorList>
    </citation>
    <scope>NUCLEOTIDE SEQUENCE</scope>
    <source>
        <tissue evidence="20">Central nervous system</tissue>
    </source>
</reference>
<feature type="transmembrane region" description="Helical" evidence="17">
    <location>
        <begin position="6"/>
        <end position="24"/>
    </location>
</feature>